<proteinExistence type="predicted"/>
<dbReference type="Proteomes" id="UP001595851">
    <property type="component" value="Unassembled WGS sequence"/>
</dbReference>
<comment type="caution">
    <text evidence="1">The sequence shown here is derived from an EMBL/GenBank/DDBJ whole genome shotgun (WGS) entry which is preliminary data.</text>
</comment>
<evidence type="ECO:0000313" key="2">
    <source>
        <dbReference type="Proteomes" id="UP001595851"/>
    </source>
</evidence>
<dbReference type="RefSeq" id="WP_379526774.1">
    <property type="nucleotide sequence ID" value="NZ_JBHSBI010000002.1"/>
</dbReference>
<accession>A0ABV8FXZ5</accession>
<dbReference type="EMBL" id="JBHSBI010000002">
    <property type="protein sequence ID" value="MFC4006635.1"/>
    <property type="molecule type" value="Genomic_DNA"/>
</dbReference>
<gene>
    <name evidence="1" type="ORF">ACFOY2_05345</name>
</gene>
<reference evidence="2" key="1">
    <citation type="journal article" date="2019" name="Int. J. Syst. Evol. Microbiol.">
        <title>The Global Catalogue of Microorganisms (GCM) 10K type strain sequencing project: providing services to taxonomists for standard genome sequencing and annotation.</title>
        <authorList>
            <consortium name="The Broad Institute Genomics Platform"/>
            <consortium name="The Broad Institute Genome Sequencing Center for Infectious Disease"/>
            <person name="Wu L."/>
            <person name="Ma J."/>
        </authorList>
    </citation>
    <scope>NUCLEOTIDE SEQUENCE [LARGE SCALE GENOMIC DNA]</scope>
    <source>
        <strain evidence="2">TBRC 1276</strain>
    </source>
</reference>
<evidence type="ECO:0000313" key="1">
    <source>
        <dbReference type="EMBL" id="MFC4006635.1"/>
    </source>
</evidence>
<name>A0ABV8FXZ5_9ACTN</name>
<sequence>MAITAIPYSNLVSNSNLADPAGVSITSGAANRGQIPAVPAANTKVNALPELTLLRVVNGSSAGNVVVKAGATPPALAAGQGDLTVAVGANATLWVGPFESGRFLQSDGSLLVETTQTMTITAFRVPRNT</sequence>
<organism evidence="1 2">
    <name type="scientific">Nonomuraea purpurea</name>
    <dbReference type="NCBI Taxonomy" id="1849276"/>
    <lineage>
        <taxon>Bacteria</taxon>
        <taxon>Bacillati</taxon>
        <taxon>Actinomycetota</taxon>
        <taxon>Actinomycetes</taxon>
        <taxon>Streptosporangiales</taxon>
        <taxon>Streptosporangiaceae</taxon>
        <taxon>Nonomuraea</taxon>
    </lineage>
</organism>
<keyword evidence="2" id="KW-1185">Reference proteome</keyword>
<protein>
    <submittedName>
        <fullName evidence="1">Uncharacterized protein</fullName>
    </submittedName>
</protein>